<evidence type="ECO:0000256" key="8">
    <source>
        <dbReference type="SAM" id="Phobius"/>
    </source>
</evidence>
<feature type="transmembrane region" description="Helical" evidence="8">
    <location>
        <begin position="481"/>
        <end position="501"/>
    </location>
</feature>
<feature type="region of interest" description="Disordered" evidence="7">
    <location>
        <begin position="1"/>
        <end position="33"/>
    </location>
</feature>
<dbReference type="GO" id="GO:0005886">
    <property type="term" value="C:plasma membrane"/>
    <property type="evidence" value="ECO:0007669"/>
    <property type="project" value="TreeGrafter"/>
</dbReference>
<feature type="transmembrane region" description="Helical" evidence="8">
    <location>
        <begin position="198"/>
        <end position="220"/>
    </location>
</feature>
<feature type="transmembrane region" description="Helical" evidence="8">
    <location>
        <begin position="174"/>
        <end position="191"/>
    </location>
</feature>
<dbReference type="PANTHER" id="PTHR43652">
    <property type="entry name" value="BASIC AMINO ACID ANTIPORTER YFCC-RELATED"/>
    <property type="match status" value="1"/>
</dbReference>
<keyword evidence="3 8" id="KW-0812">Transmembrane</keyword>
<feature type="domain" description="Citrate transporter-like" evidence="9">
    <location>
        <begin position="80"/>
        <end position="447"/>
    </location>
</feature>
<dbReference type="Pfam" id="PF03600">
    <property type="entry name" value="CitMHS"/>
    <property type="match status" value="1"/>
</dbReference>
<feature type="transmembrane region" description="Helical" evidence="8">
    <location>
        <begin position="65"/>
        <end position="83"/>
    </location>
</feature>
<feature type="transmembrane region" description="Helical" evidence="8">
    <location>
        <begin position="41"/>
        <end position="59"/>
    </location>
</feature>
<keyword evidence="5 8" id="KW-1133">Transmembrane helix</keyword>
<feature type="transmembrane region" description="Helical" evidence="8">
    <location>
        <begin position="90"/>
        <end position="106"/>
    </location>
</feature>
<keyword evidence="6 8" id="KW-0472">Membrane</keyword>
<keyword evidence="11" id="KW-1185">Reference proteome</keyword>
<name>A0A846TMY7_9MICC</name>
<feature type="compositionally biased region" description="Polar residues" evidence="7">
    <location>
        <begin position="1"/>
        <end position="27"/>
    </location>
</feature>
<evidence type="ECO:0000313" key="10">
    <source>
        <dbReference type="EMBL" id="NKE10578.1"/>
    </source>
</evidence>
<dbReference type="InterPro" id="IPR004680">
    <property type="entry name" value="Cit_transptr-like_dom"/>
</dbReference>
<feature type="transmembrane region" description="Helical" evidence="8">
    <location>
        <begin position="353"/>
        <end position="371"/>
    </location>
</feature>
<evidence type="ECO:0000256" key="4">
    <source>
        <dbReference type="ARBA" id="ARBA00022737"/>
    </source>
</evidence>
<comment type="subcellular location">
    <subcellularLocation>
        <location evidence="1">Membrane</location>
        <topology evidence="1">Multi-pass membrane protein</topology>
    </subcellularLocation>
</comment>
<evidence type="ECO:0000256" key="2">
    <source>
        <dbReference type="ARBA" id="ARBA00022448"/>
    </source>
</evidence>
<keyword evidence="2" id="KW-0813">Transport</keyword>
<evidence type="ECO:0000256" key="1">
    <source>
        <dbReference type="ARBA" id="ARBA00004141"/>
    </source>
</evidence>
<proteinExistence type="predicted"/>
<dbReference type="InterPro" id="IPR051679">
    <property type="entry name" value="DASS-Related_Transporters"/>
</dbReference>
<sequence>MSSSSATDTVTTPSATRWASLPPQGQTEAPKRRRTFRPAPLLVALVLAAFAGWCIWAATGGDLNPMGAMTLVVFAAAVWLWIFSPLDDTYVALGAALVLVATGVITDNELFSSLGEDTVWLLLAAFVIAAGVTASGLATRIAGFVVTGATSVNQLFHLTTLVLVVTAFAVPSTSGRAALALPVFVALATVLQERRRVVLALSLLFPAVILLSAVGSYLGAGAHLITSQILASAGERSFGVASWLLLGLPLALVSSHVCAELILRLFTHKADRRLGVSITLEDLQRHAPTPITGPMTTAQSRSAMLVAVVVVLWCSEPLHGLHPAVVGLIGALLAASPKWGSVKLAKALKSVPWSLLVFMAATLTLGTGLVNSGAADWLARQALGPVSSAGATAPALFVILVVILSTAAHLVIQSRSARSAVLIPIIVALAPGLGVDAAAAAFASTAAAGFCHTLTSSAKPVTLFSDVEGVETFQPEHLLRLSAFLAPVSAVLVLIFSFWIWPLMGLPLFM</sequence>
<feature type="transmembrane region" description="Helical" evidence="8">
    <location>
        <begin position="118"/>
        <end position="137"/>
    </location>
</feature>
<protein>
    <submittedName>
        <fullName evidence="10">SLC13 family permease</fullName>
    </submittedName>
</protein>
<evidence type="ECO:0000256" key="3">
    <source>
        <dbReference type="ARBA" id="ARBA00022692"/>
    </source>
</evidence>
<keyword evidence="4" id="KW-0677">Repeat</keyword>
<feature type="transmembrane region" description="Helical" evidence="8">
    <location>
        <begin position="391"/>
        <end position="412"/>
    </location>
</feature>
<evidence type="ECO:0000256" key="7">
    <source>
        <dbReference type="SAM" id="MobiDB-lite"/>
    </source>
</evidence>
<dbReference type="RefSeq" id="WP_119933624.1">
    <property type="nucleotide sequence ID" value="NZ_JAAVUN010000032.1"/>
</dbReference>
<dbReference type="GO" id="GO:0055085">
    <property type="term" value="P:transmembrane transport"/>
    <property type="evidence" value="ECO:0007669"/>
    <property type="project" value="InterPro"/>
</dbReference>
<evidence type="ECO:0000256" key="5">
    <source>
        <dbReference type="ARBA" id="ARBA00022989"/>
    </source>
</evidence>
<evidence type="ECO:0000313" key="11">
    <source>
        <dbReference type="Proteomes" id="UP000521379"/>
    </source>
</evidence>
<dbReference type="AlphaFoldDB" id="A0A846TMY7"/>
<dbReference type="EMBL" id="JAAVUN010000032">
    <property type="protein sequence ID" value="NKE10578.1"/>
    <property type="molecule type" value="Genomic_DNA"/>
</dbReference>
<reference evidence="10 11" key="1">
    <citation type="submission" date="2020-02" db="EMBL/GenBank/DDBJ databases">
        <authorList>
            <person name="Sun Q."/>
        </authorList>
    </citation>
    <scope>NUCLEOTIDE SEQUENCE [LARGE SCALE GENOMIC DNA]</scope>
    <source>
        <strain evidence="10 11">YIM 13062</strain>
    </source>
</reference>
<gene>
    <name evidence="10" type="ORF">GTW58_11690</name>
</gene>
<evidence type="ECO:0000256" key="6">
    <source>
        <dbReference type="ARBA" id="ARBA00023136"/>
    </source>
</evidence>
<comment type="caution">
    <text evidence="10">The sequence shown here is derived from an EMBL/GenBank/DDBJ whole genome shotgun (WGS) entry which is preliminary data.</text>
</comment>
<organism evidence="10 11">
    <name type="scientific">Kocuria subflava</name>
    <dbReference type="NCBI Taxonomy" id="1736139"/>
    <lineage>
        <taxon>Bacteria</taxon>
        <taxon>Bacillati</taxon>
        <taxon>Actinomycetota</taxon>
        <taxon>Actinomycetes</taxon>
        <taxon>Micrococcales</taxon>
        <taxon>Micrococcaceae</taxon>
        <taxon>Kocuria</taxon>
    </lineage>
</organism>
<dbReference type="PANTHER" id="PTHR43652:SF2">
    <property type="entry name" value="BASIC AMINO ACID ANTIPORTER YFCC-RELATED"/>
    <property type="match status" value="1"/>
</dbReference>
<feature type="transmembrane region" description="Helical" evidence="8">
    <location>
        <begin position="144"/>
        <end position="168"/>
    </location>
</feature>
<dbReference type="Proteomes" id="UP000521379">
    <property type="component" value="Unassembled WGS sequence"/>
</dbReference>
<accession>A0A846TMY7</accession>
<evidence type="ECO:0000259" key="9">
    <source>
        <dbReference type="Pfam" id="PF03600"/>
    </source>
</evidence>
<feature type="transmembrane region" description="Helical" evidence="8">
    <location>
        <begin position="240"/>
        <end position="263"/>
    </location>
</feature>